<dbReference type="AlphaFoldDB" id="A0A4R7HWN0"/>
<organism evidence="1 2">
    <name type="scientific">Ilumatobacter fluminis</name>
    <dbReference type="NCBI Taxonomy" id="467091"/>
    <lineage>
        <taxon>Bacteria</taxon>
        <taxon>Bacillati</taxon>
        <taxon>Actinomycetota</taxon>
        <taxon>Acidimicrobiia</taxon>
        <taxon>Acidimicrobiales</taxon>
        <taxon>Ilumatobacteraceae</taxon>
        <taxon>Ilumatobacter</taxon>
    </lineage>
</organism>
<proteinExistence type="predicted"/>
<name>A0A4R7HWN0_9ACTN</name>
<evidence type="ECO:0000313" key="1">
    <source>
        <dbReference type="EMBL" id="TDT14553.1"/>
    </source>
</evidence>
<dbReference type="Proteomes" id="UP000294558">
    <property type="component" value="Unassembled WGS sequence"/>
</dbReference>
<sequence length="125" mass="13297">MSTVSDGWYDTTELIARLPAPSASLRGVLSTKGPNGREVPTSIPLHHAVALAASACARSRGAKRFKTVYEHVRALGDRQREFVVVLRSGKPPEVVPADGFVATAAIVLDLADLERAVRAGDVISH</sequence>
<protein>
    <submittedName>
        <fullName evidence="1">Uncharacterized protein</fullName>
    </submittedName>
</protein>
<comment type="caution">
    <text evidence="1">The sequence shown here is derived from an EMBL/GenBank/DDBJ whole genome shotgun (WGS) entry which is preliminary data.</text>
</comment>
<evidence type="ECO:0000313" key="2">
    <source>
        <dbReference type="Proteomes" id="UP000294558"/>
    </source>
</evidence>
<accession>A0A4R7HWN0</accession>
<dbReference type="RefSeq" id="WP_133867092.1">
    <property type="nucleotide sequence ID" value="NZ_SOAU01000001.1"/>
</dbReference>
<gene>
    <name evidence="1" type="ORF">BDK89_0108</name>
</gene>
<reference evidence="1 2" key="1">
    <citation type="submission" date="2019-03" db="EMBL/GenBank/DDBJ databases">
        <title>Sequencing the genomes of 1000 actinobacteria strains.</title>
        <authorList>
            <person name="Klenk H.-P."/>
        </authorList>
    </citation>
    <scope>NUCLEOTIDE SEQUENCE [LARGE SCALE GENOMIC DNA]</scope>
    <source>
        <strain evidence="1 2">DSM 18936</strain>
    </source>
</reference>
<keyword evidence="2" id="KW-1185">Reference proteome</keyword>
<dbReference type="EMBL" id="SOAU01000001">
    <property type="protein sequence ID" value="TDT14553.1"/>
    <property type="molecule type" value="Genomic_DNA"/>
</dbReference>